<feature type="compositionally biased region" description="Low complexity" evidence="1">
    <location>
        <begin position="1"/>
        <end position="27"/>
    </location>
</feature>
<evidence type="ECO:0000313" key="2">
    <source>
        <dbReference type="EMBL" id="QKX55335.1"/>
    </source>
</evidence>
<dbReference type="PANTHER" id="PTHR43591:SF10">
    <property type="entry name" value="ABC TRANSMEMBRANE TYPE-1 DOMAIN-CONTAINING PROTEIN-RELATED"/>
    <property type="match status" value="1"/>
</dbReference>
<dbReference type="OrthoDB" id="2013972at2759"/>
<dbReference type="Proteomes" id="UP000509510">
    <property type="component" value="Chromosome I"/>
</dbReference>
<evidence type="ECO:0000313" key="3">
    <source>
        <dbReference type="Proteomes" id="UP000509510"/>
    </source>
</evidence>
<dbReference type="AlphaFoldDB" id="A0A7H8QPE5"/>
<feature type="compositionally biased region" description="Low complexity" evidence="1">
    <location>
        <begin position="36"/>
        <end position="47"/>
    </location>
</feature>
<dbReference type="EMBL" id="CP055898">
    <property type="protein sequence ID" value="QKX55335.1"/>
    <property type="molecule type" value="Genomic_DNA"/>
</dbReference>
<protein>
    <recommendedName>
        <fullName evidence="4">Methyltransferase domain-containing protein</fullName>
    </recommendedName>
</protein>
<dbReference type="RefSeq" id="XP_035341514.1">
    <property type="nucleotide sequence ID" value="XM_035485621.1"/>
</dbReference>
<evidence type="ECO:0008006" key="4">
    <source>
        <dbReference type="Google" id="ProtNLM"/>
    </source>
</evidence>
<organism evidence="2 3">
    <name type="scientific">Talaromyces rugulosus</name>
    <name type="common">Penicillium rugulosum</name>
    <dbReference type="NCBI Taxonomy" id="121627"/>
    <lineage>
        <taxon>Eukaryota</taxon>
        <taxon>Fungi</taxon>
        <taxon>Dikarya</taxon>
        <taxon>Ascomycota</taxon>
        <taxon>Pezizomycotina</taxon>
        <taxon>Eurotiomycetes</taxon>
        <taxon>Eurotiomycetidae</taxon>
        <taxon>Eurotiales</taxon>
        <taxon>Trichocomaceae</taxon>
        <taxon>Talaromyces</taxon>
        <taxon>Talaromyces sect. Islandici</taxon>
    </lineage>
</organism>
<dbReference type="Gene3D" id="3.40.50.150">
    <property type="entry name" value="Vaccinia Virus protein VP39"/>
    <property type="match status" value="1"/>
</dbReference>
<proteinExistence type="predicted"/>
<accession>A0A7H8QPE5</accession>
<name>A0A7H8QPE5_TALRU</name>
<dbReference type="SUPFAM" id="SSF53335">
    <property type="entry name" value="S-adenosyl-L-methionine-dependent methyltransferases"/>
    <property type="match status" value="1"/>
</dbReference>
<gene>
    <name evidence="2" type="ORF">TRUGW13939_02427</name>
</gene>
<dbReference type="GeneID" id="55989936"/>
<dbReference type="InterPro" id="IPR029063">
    <property type="entry name" value="SAM-dependent_MTases_sf"/>
</dbReference>
<dbReference type="PANTHER" id="PTHR43591">
    <property type="entry name" value="METHYLTRANSFERASE"/>
    <property type="match status" value="1"/>
</dbReference>
<evidence type="ECO:0000256" key="1">
    <source>
        <dbReference type="SAM" id="MobiDB-lite"/>
    </source>
</evidence>
<dbReference type="Pfam" id="PF13489">
    <property type="entry name" value="Methyltransf_23"/>
    <property type="match status" value="1"/>
</dbReference>
<dbReference type="CDD" id="cd02440">
    <property type="entry name" value="AdoMet_MTases"/>
    <property type="match status" value="1"/>
</dbReference>
<sequence>MGATDATPACVSATSASVSATSAKLVSPAAGDLEPHAPAAADAVLPAQIEPATEPGEEDEFDVTEGWETRSDGSASADSTIYAHTYEHGRRYQSFKNGRYPIPNDDNEQDREDMKHAMMLELMDGELFFAPVGDNPQNILDIGTGTGIWAIDAGDRFPSAHVRGIDLSPIQPTWVPPNVDFLIDDCEKDWLATDCDFVHFRFMVIILKNVQQVLKNAHESLRPGGWIELQELSAEPMCDDDTMPSDDPVKRMYSLAGEAFAKFGMNVTLPKHLHDSLQEAGFENIKCIVKKVPIGVWAKDKTLRLIGLYQKMAVLDLMPALAGRPFEALGMSQAESQITLAFARKALEDTKVHRYFHYYFWYAQKPT</sequence>
<keyword evidence="3" id="KW-1185">Reference proteome</keyword>
<reference evidence="3" key="1">
    <citation type="submission" date="2020-06" db="EMBL/GenBank/DDBJ databases">
        <title>A chromosome-scale genome assembly of Talaromyces rugulosus W13939.</title>
        <authorList>
            <person name="Wang B."/>
            <person name="Guo L."/>
            <person name="Ye K."/>
            <person name="Wang L."/>
        </authorList>
    </citation>
    <scope>NUCLEOTIDE SEQUENCE [LARGE SCALE GENOMIC DNA]</scope>
    <source>
        <strain evidence="3">W13939</strain>
    </source>
</reference>
<feature type="region of interest" description="Disordered" evidence="1">
    <location>
        <begin position="1"/>
        <end position="78"/>
    </location>
</feature>
<feature type="compositionally biased region" description="Acidic residues" evidence="1">
    <location>
        <begin position="55"/>
        <end position="65"/>
    </location>
</feature>
<dbReference type="KEGG" id="trg:TRUGW13939_02427"/>
<dbReference type="GO" id="GO:0008168">
    <property type="term" value="F:methyltransferase activity"/>
    <property type="evidence" value="ECO:0007669"/>
    <property type="project" value="TreeGrafter"/>
</dbReference>